<feature type="binding site" evidence="10">
    <location>
        <position position="140"/>
    </location>
    <ligand>
        <name>substrate</name>
    </ligand>
</feature>
<dbReference type="GO" id="GO:0050570">
    <property type="term" value="F:4-hydroxythreonine-4-phosphate dehydrogenase activity"/>
    <property type="evidence" value="ECO:0007669"/>
    <property type="project" value="UniProtKB-UniRule"/>
</dbReference>
<keyword evidence="9 10" id="KW-0170">Cobalt</keyword>
<dbReference type="UniPathway" id="UPA00244">
    <property type="reaction ID" value="UER00312"/>
</dbReference>
<keyword evidence="7 10" id="KW-0520">NAD</keyword>
<dbReference type="NCBIfam" id="TIGR00557">
    <property type="entry name" value="pdxA"/>
    <property type="match status" value="1"/>
</dbReference>
<comment type="subunit">
    <text evidence="10">Homodimer.</text>
</comment>
<evidence type="ECO:0000256" key="7">
    <source>
        <dbReference type="ARBA" id="ARBA00023027"/>
    </source>
</evidence>
<feature type="binding site" evidence="10">
    <location>
        <position position="281"/>
    </location>
    <ligand>
        <name>substrate</name>
    </ligand>
</feature>
<evidence type="ECO:0000313" key="11">
    <source>
        <dbReference type="EMBL" id="SOC54820.1"/>
    </source>
</evidence>
<keyword evidence="4 10" id="KW-0460">Magnesium</keyword>
<keyword evidence="8 10" id="KW-0664">Pyridoxine biosynthesis</keyword>
<comment type="similarity">
    <text evidence="10">Belongs to the PdxA family.</text>
</comment>
<dbReference type="EC" id="1.1.1.262" evidence="10"/>
<comment type="pathway">
    <text evidence="10">Cofactor biosynthesis; pyridoxine 5'-phosphate biosynthesis; pyridoxine 5'-phosphate from D-erythrose 4-phosphate: step 4/5.</text>
</comment>
<dbReference type="GO" id="GO:0005737">
    <property type="term" value="C:cytoplasm"/>
    <property type="evidence" value="ECO:0007669"/>
    <property type="project" value="UniProtKB-SubCell"/>
</dbReference>
<keyword evidence="1 10" id="KW-0963">Cytoplasm</keyword>
<feature type="binding site" evidence="10">
    <location>
        <position position="173"/>
    </location>
    <ligand>
        <name>a divalent metal cation</name>
        <dbReference type="ChEBI" id="CHEBI:60240"/>
        <note>ligand shared between dimeric partners</note>
    </ligand>
</feature>
<evidence type="ECO:0000256" key="9">
    <source>
        <dbReference type="ARBA" id="ARBA00023285"/>
    </source>
</evidence>
<proteinExistence type="inferred from homology"/>
<comment type="catalytic activity">
    <reaction evidence="10">
        <text>4-(phosphooxy)-L-threonine + NAD(+) = 3-amino-2-oxopropyl phosphate + CO2 + NADH</text>
        <dbReference type="Rhea" id="RHEA:32275"/>
        <dbReference type="ChEBI" id="CHEBI:16526"/>
        <dbReference type="ChEBI" id="CHEBI:57279"/>
        <dbReference type="ChEBI" id="CHEBI:57540"/>
        <dbReference type="ChEBI" id="CHEBI:57945"/>
        <dbReference type="ChEBI" id="CHEBI:58452"/>
        <dbReference type="EC" id="1.1.1.262"/>
    </reaction>
</comment>
<evidence type="ECO:0000313" key="12">
    <source>
        <dbReference type="Proteomes" id="UP000219023"/>
    </source>
</evidence>
<comment type="subcellular location">
    <subcellularLocation>
        <location evidence="10">Cytoplasm</location>
    </subcellularLocation>
</comment>
<dbReference type="GO" id="GO:0051287">
    <property type="term" value="F:NAD binding"/>
    <property type="evidence" value="ECO:0007669"/>
    <property type="project" value="InterPro"/>
</dbReference>
<dbReference type="InterPro" id="IPR005255">
    <property type="entry name" value="PdxA_fam"/>
</dbReference>
<keyword evidence="5 10" id="KW-0521">NADP</keyword>
<evidence type="ECO:0000256" key="10">
    <source>
        <dbReference type="HAMAP-Rule" id="MF_00536"/>
    </source>
</evidence>
<dbReference type="GO" id="GO:0050897">
    <property type="term" value="F:cobalt ion binding"/>
    <property type="evidence" value="ECO:0007669"/>
    <property type="project" value="UniProtKB-UniRule"/>
</dbReference>
<comment type="cofactor">
    <cofactor evidence="10">
        <name>Zn(2+)</name>
        <dbReference type="ChEBI" id="CHEBI:29105"/>
    </cofactor>
    <cofactor evidence="10">
        <name>Mg(2+)</name>
        <dbReference type="ChEBI" id="CHEBI:18420"/>
    </cofactor>
    <cofactor evidence="10">
        <name>Co(2+)</name>
        <dbReference type="ChEBI" id="CHEBI:48828"/>
    </cofactor>
    <text evidence="10">Binds 1 divalent metal cation per subunit. Can use ions such as Zn(2+), Mg(2+) or Co(2+).</text>
</comment>
<dbReference type="EMBL" id="OBQJ01000004">
    <property type="protein sequence ID" value="SOC54820.1"/>
    <property type="molecule type" value="Genomic_DNA"/>
</dbReference>
<keyword evidence="6 10" id="KW-0560">Oxidoreductase</keyword>
<protein>
    <recommendedName>
        <fullName evidence="10">4-hydroxythreonine-4-phosphate dehydrogenase</fullName>
        <ecNumber evidence="10">1.1.1.262</ecNumber>
    </recommendedName>
    <alternativeName>
        <fullName evidence="10">4-(phosphohydroxy)-L-threonine dehydrogenase</fullName>
    </alternativeName>
</protein>
<evidence type="ECO:0000256" key="4">
    <source>
        <dbReference type="ARBA" id="ARBA00022842"/>
    </source>
</evidence>
<sequence>MTSSPVLALTTGEPAGIGPDLTLALAVAWQDHETRLVAIGDPELLAERAARLALAVRIVPLADGAPVPAPRDGVLPVWPVRLRAPSEAGRLDPANAAYVLETLDVAIAACRDGHADAMVTAPLHKGAIIEGGYPGFTGHTEYLRDACGAEAVVMLLATERTEPPLRVALATTHLPLRAVADAIDAESLRRVTTILDADLRRYFGIARPRILVCGLNPHAGEEGHLGVEERDIIAPTLAELRRDGLDLVGPLPADTLFTPRHLNNADAVLAMYHDQGLPVLKYAGFGEAANVTLGLPLIRTSVDHGTALDLAASGQADAGSLRVALDVAAKMARSGHVAPE</sequence>
<comment type="miscellaneous">
    <text evidence="10">The active site is located at the dimer interface.</text>
</comment>
<keyword evidence="3 10" id="KW-0862">Zinc</keyword>
<comment type="function">
    <text evidence="10">Catalyzes the NAD(P)-dependent oxidation of 4-(phosphooxy)-L-threonine (HTP) into 2-amino-3-oxo-4-(phosphooxy)butyric acid which spontaneously decarboxylates to form 3-amino-2-oxopropyl phosphate (AHAP).</text>
</comment>
<dbReference type="HAMAP" id="MF_00536">
    <property type="entry name" value="PdxA"/>
    <property type="match status" value="1"/>
</dbReference>
<dbReference type="Gene3D" id="3.40.718.10">
    <property type="entry name" value="Isopropylmalate Dehydrogenase"/>
    <property type="match status" value="1"/>
</dbReference>
<evidence type="ECO:0000256" key="5">
    <source>
        <dbReference type="ARBA" id="ARBA00022857"/>
    </source>
</evidence>
<feature type="binding site" evidence="10">
    <location>
        <position position="290"/>
    </location>
    <ligand>
        <name>substrate</name>
    </ligand>
</feature>
<dbReference type="GO" id="GO:0000287">
    <property type="term" value="F:magnesium ion binding"/>
    <property type="evidence" value="ECO:0007669"/>
    <property type="project" value="UniProtKB-UniRule"/>
</dbReference>
<evidence type="ECO:0000256" key="8">
    <source>
        <dbReference type="ARBA" id="ARBA00023096"/>
    </source>
</evidence>
<dbReference type="InterPro" id="IPR037510">
    <property type="entry name" value="PdxA"/>
</dbReference>
<evidence type="ECO:0000256" key="6">
    <source>
        <dbReference type="ARBA" id="ARBA00023002"/>
    </source>
</evidence>
<evidence type="ECO:0000256" key="3">
    <source>
        <dbReference type="ARBA" id="ARBA00022833"/>
    </source>
</evidence>
<dbReference type="OrthoDB" id="9801783at2"/>
<dbReference type="SUPFAM" id="SSF53659">
    <property type="entry name" value="Isocitrate/Isopropylmalate dehydrogenase-like"/>
    <property type="match status" value="1"/>
</dbReference>
<dbReference type="GO" id="GO:0008615">
    <property type="term" value="P:pyridoxine biosynthetic process"/>
    <property type="evidence" value="ECO:0007669"/>
    <property type="project" value="UniProtKB-UniRule"/>
</dbReference>
<dbReference type="RefSeq" id="WP_097022737.1">
    <property type="nucleotide sequence ID" value="NZ_OBQJ01000004.1"/>
</dbReference>
<dbReference type="PANTHER" id="PTHR30004:SF5">
    <property type="entry name" value="4-HYDROXYTHREONINE-4-PHOSPHATE DEHYDROGENASE"/>
    <property type="match status" value="1"/>
</dbReference>
<name>A0A285VL62_9GAMM</name>
<reference evidence="11 12" key="1">
    <citation type="submission" date="2017-08" db="EMBL/GenBank/DDBJ databases">
        <authorList>
            <person name="de Groot N.N."/>
        </authorList>
    </citation>
    <scope>NUCLEOTIDE SEQUENCE [LARGE SCALE GENOMIC DNA]</scope>
    <source>
        <strain evidence="11 12">USBA 855</strain>
    </source>
</reference>
<keyword evidence="2 10" id="KW-0479">Metal-binding</keyword>
<feature type="binding site" evidence="10">
    <location>
        <position position="299"/>
    </location>
    <ligand>
        <name>substrate</name>
    </ligand>
</feature>
<evidence type="ECO:0000256" key="1">
    <source>
        <dbReference type="ARBA" id="ARBA00022490"/>
    </source>
</evidence>
<feature type="binding site" evidence="10">
    <location>
        <position position="273"/>
    </location>
    <ligand>
        <name>a divalent metal cation</name>
        <dbReference type="ChEBI" id="CHEBI:60240"/>
        <note>ligand shared between dimeric partners</note>
    </ligand>
</feature>
<dbReference type="PANTHER" id="PTHR30004">
    <property type="entry name" value="4-HYDROXYTHREONINE-4-PHOSPHATE DEHYDROGENASE"/>
    <property type="match status" value="1"/>
</dbReference>
<organism evidence="11 12">
    <name type="scientific">Chromohalobacter canadensis</name>
    <dbReference type="NCBI Taxonomy" id="141389"/>
    <lineage>
        <taxon>Bacteria</taxon>
        <taxon>Pseudomonadati</taxon>
        <taxon>Pseudomonadota</taxon>
        <taxon>Gammaproteobacteria</taxon>
        <taxon>Oceanospirillales</taxon>
        <taxon>Halomonadaceae</taxon>
        <taxon>Chromohalobacter</taxon>
    </lineage>
</organism>
<feature type="binding site" evidence="10">
    <location>
        <position position="139"/>
    </location>
    <ligand>
        <name>substrate</name>
    </ligand>
</feature>
<dbReference type="Proteomes" id="UP000219023">
    <property type="component" value="Unassembled WGS sequence"/>
</dbReference>
<dbReference type="GO" id="GO:0008270">
    <property type="term" value="F:zinc ion binding"/>
    <property type="evidence" value="ECO:0007669"/>
    <property type="project" value="UniProtKB-UniRule"/>
</dbReference>
<evidence type="ECO:0000256" key="2">
    <source>
        <dbReference type="ARBA" id="ARBA00022723"/>
    </source>
</evidence>
<dbReference type="AlphaFoldDB" id="A0A285VL62"/>
<dbReference type="Pfam" id="PF04166">
    <property type="entry name" value="PdxA"/>
    <property type="match status" value="1"/>
</dbReference>
<accession>A0A285VL62</accession>
<dbReference type="GO" id="GO:0042823">
    <property type="term" value="P:pyridoxal phosphate biosynthetic process"/>
    <property type="evidence" value="ECO:0007669"/>
    <property type="project" value="UniProtKB-UniRule"/>
</dbReference>
<feature type="binding site" evidence="10">
    <location>
        <position position="218"/>
    </location>
    <ligand>
        <name>a divalent metal cation</name>
        <dbReference type="ChEBI" id="CHEBI:60240"/>
        <note>ligand shared between dimeric partners</note>
    </ligand>
</feature>
<gene>
    <name evidence="10" type="primary">pdxA</name>
    <name evidence="11" type="ORF">SAMN05421509_104202</name>
</gene>